<dbReference type="Gene3D" id="3.30.559.10">
    <property type="entry name" value="Chloramphenicol acetyltransferase-like domain"/>
    <property type="match status" value="2"/>
</dbReference>
<reference evidence="4 5" key="1">
    <citation type="journal article" date="2018" name="PLoS Genet.">
        <title>Population sequencing reveals clonal diversity and ancestral inbreeding in the grapevine cultivar Chardonnay.</title>
        <authorList>
            <person name="Roach M.J."/>
            <person name="Johnson D.L."/>
            <person name="Bohlmann J."/>
            <person name="van Vuuren H.J."/>
            <person name="Jones S.J."/>
            <person name="Pretorius I.S."/>
            <person name="Schmidt S.A."/>
            <person name="Borneman A.R."/>
        </authorList>
    </citation>
    <scope>NUCLEOTIDE SEQUENCE [LARGE SCALE GENOMIC DNA]</scope>
    <source>
        <strain evidence="5">cv. Chardonnay</strain>
        <tissue evidence="4">Leaf</tissue>
    </source>
</reference>
<keyword evidence="2" id="KW-0808">Transferase</keyword>
<name>A0A438CDM0_VITVI</name>
<dbReference type="Pfam" id="PF02458">
    <property type="entry name" value="Transferase"/>
    <property type="match status" value="1"/>
</dbReference>
<evidence type="ECO:0000256" key="1">
    <source>
        <dbReference type="ARBA" id="ARBA00009861"/>
    </source>
</evidence>
<gene>
    <name evidence="4" type="ORF">CK203_110093</name>
</gene>
<proteinExistence type="inferred from homology"/>
<dbReference type="PANTHER" id="PTHR31623:SF83">
    <property type="entry name" value="ACETYL-COA-BENZYLALCOHOL ACETYLTRANSFERASE-LIKE"/>
    <property type="match status" value="1"/>
</dbReference>
<sequence>MELVSRRNDVIGLLNSFTQFDSGSAGSVTAPLVVIQTTKFDCEGLAIGISICHAIADGFTMVHFVTAWATANRAGINQSTRSDFNLASLCPAKDFPVVKPDPRVIARFMVDKGKMELPDFIAGAGSLFMKPTLLGKALWMSTCSSPCETAFLQDTACDNGIEAWVSLNKKDMVQFQQDGDIASSPVQVKQHEPESLTTGL</sequence>
<evidence type="ECO:0000313" key="4">
    <source>
        <dbReference type="EMBL" id="RVW21290.1"/>
    </source>
</evidence>
<dbReference type="PANTHER" id="PTHR31623">
    <property type="entry name" value="F21J9.9"/>
    <property type="match status" value="1"/>
</dbReference>
<evidence type="ECO:0000256" key="2">
    <source>
        <dbReference type="ARBA" id="ARBA00022679"/>
    </source>
</evidence>
<evidence type="ECO:0000313" key="5">
    <source>
        <dbReference type="Proteomes" id="UP000288805"/>
    </source>
</evidence>
<keyword evidence="3" id="KW-0012">Acyltransferase</keyword>
<evidence type="ECO:0000256" key="3">
    <source>
        <dbReference type="ARBA" id="ARBA00023315"/>
    </source>
</evidence>
<protein>
    <submittedName>
        <fullName evidence="4">Uncharacterized protein</fullName>
    </submittedName>
</protein>
<accession>A0A438CDM0</accession>
<dbReference type="InterPro" id="IPR023213">
    <property type="entry name" value="CAT-like_dom_sf"/>
</dbReference>
<dbReference type="EMBL" id="QGNW01002301">
    <property type="protein sequence ID" value="RVW21290.1"/>
    <property type="molecule type" value="Genomic_DNA"/>
</dbReference>
<dbReference type="Proteomes" id="UP000288805">
    <property type="component" value="Unassembled WGS sequence"/>
</dbReference>
<dbReference type="GO" id="GO:0016746">
    <property type="term" value="F:acyltransferase activity"/>
    <property type="evidence" value="ECO:0007669"/>
    <property type="project" value="UniProtKB-KW"/>
</dbReference>
<dbReference type="AlphaFoldDB" id="A0A438CDM0"/>
<comment type="similarity">
    <text evidence="1">Belongs to the plant acyltransferase family.</text>
</comment>
<comment type="caution">
    <text evidence="4">The sequence shown here is derived from an EMBL/GenBank/DDBJ whole genome shotgun (WGS) entry which is preliminary data.</text>
</comment>
<organism evidence="4 5">
    <name type="scientific">Vitis vinifera</name>
    <name type="common">Grape</name>
    <dbReference type="NCBI Taxonomy" id="29760"/>
    <lineage>
        <taxon>Eukaryota</taxon>
        <taxon>Viridiplantae</taxon>
        <taxon>Streptophyta</taxon>
        <taxon>Embryophyta</taxon>
        <taxon>Tracheophyta</taxon>
        <taxon>Spermatophyta</taxon>
        <taxon>Magnoliopsida</taxon>
        <taxon>eudicotyledons</taxon>
        <taxon>Gunneridae</taxon>
        <taxon>Pentapetalae</taxon>
        <taxon>rosids</taxon>
        <taxon>Vitales</taxon>
        <taxon>Vitaceae</taxon>
        <taxon>Viteae</taxon>
        <taxon>Vitis</taxon>
    </lineage>
</organism>